<gene>
    <name evidence="1" type="ORF">EPJ76_04825</name>
</gene>
<dbReference type="Proteomes" id="UP000322327">
    <property type="component" value="Unassembled WGS sequence"/>
</dbReference>
<protein>
    <recommendedName>
        <fullName evidence="3">Lipoprotein</fullName>
    </recommendedName>
</protein>
<reference evidence="1 2" key="1">
    <citation type="journal article" date="1992" name="Lakartidningen">
        <title>[Penicillin V and not amoxicillin is the first choice preparation in acute otitis].</title>
        <authorList>
            <person name="Kamme C."/>
            <person name="Lundgren K."/>
            <person name="Prellner K."/>
        </authorList>
    </citation>
    <scope>NUCLEOTIDE SEQUENCE [LARGE SCALE GENOMIC DNA]</scope>
    <source>
        <strain evidence="1 2">PC3053II</strain>
    </source>
</reference>
<proteinExistence type="predicted"/>
<comment type="caution">
    <text evidence="1">The sequence shown here is derived from an EMBL/GenBank/DDBJ whole genome shotgun (WGS) entry which is preliminary data.</text>
</comment>
<dbReference type="RefSeq" id="WP_147530771.1">
    <property type="nucleotide sequence ID" value="NZ_SAYI01000015.1"/>
</dbReference>
<evidence type="ECO:0000313" key="2">
    <source>
        <dbReference type="Proteomes" id="UP000322327"/>
    </source>
</evidence>
<dbReference type="AlphaFoldDB" id="A0A5C8G316"/>
<sequence length="137" mass="15809">MKKIIYLIFLSLFLVSCDFTTSKNPEDSWIKSVKGKTFIDEDGVYGIFDANGNCSIKITEDTSNDFWAELGKLAIESIQFTYIKAIDKNRAIYKYTILFMTMYTGLKLEKNKLYGAEDFETPDEVSWDKLEYIGSKK</sequence>
<name>A0A5C8G316_9SPIR</name>
<evidence type="ECO:0008006" key="3">
    <source>
        <dbReference type="Google" id="ProtNLM"/>
    </source>
</evidence>
<dbReference type="PROSITE" id="PS51257">
    <property type="entry name" value="PROKAR_LIPOPROTEIN"/>
    <property type="match status" value="1"/>
</dbReference>
<evidence type="ECO:0000313" key="1">
    <source>
        <dbReference type="EMBL" id="TXJ56442.1"/>
    </source>
</evidence>
<accession>A0A5C8G316</accession>
<organism evidence="1 2">
    <name type="scientific">Brachyspira aalborgi</name>
    <dbReference type="NCBI Taxonomy" id="29522"/>
    <lineage>
        <taxon>Bacteria</taxon>
        <taxon>Pseudomonadati</taxon>
        <taxon>Spirochaetota</taxon>
        <taxon>Spirochaetia</taxon>
        <taxon>Brachyspirales</taxon>
        <taxon>Brachyspiraceae</taxon>
        <taxon>Brachyspira</taxon>
    </lineage>
</organism>
<dbReference type="EMBL" id="SAYI01000015">
    <property type="protein sequence ID" value="TXJ56442.1"/>
    <property type="molecule type" value="Genomic_DNA"/>
</dbReference>